<evidence type="ECO:0000313" key="3">
    <source>
        <dbReference type="Proteomes" id="UP001153269"/>
    </source>
</evidence>
<dbReference type="Proteomes" id="UP001153269">
    <property type="component" value="Unassembled WGS sequence"/>
</dbReference>
<dbReference type="EMBL" id="CADEAL010002046">
    <property type="protein sequence ID" value="CAB1437587.1"/>
    <property type="molecule type" value="Genomic_DNA"/>
</dbReference>
<reference evidence="2" key="1">
    <citation type="submission" date="2020-03" db="EMBL/GenBank/DDBJ databases">
        <authorList>
            <person name="Weist P."/>
        </authorList>
    </citation>
    <scope>NUCLEOTIDE SEQUENCE</scope>
</reference>
<protein>
    <submittedName>
        <fullName evidence="2">Uncharacterized protein</fullName>
    </submittedName>
</protein>
<organism evidence="2 3">
    <name type="scientific">Pleuronectes platessa</name>
    <name type="common">European plaice</name>
    <dbReference type="NCBI Taxonomy" id="8262"/>
    <lineage>
        <taxon>Eukaryota</taxon>
        <taxon>Metazoa</taxon>
        <taxon>Chordata</taxon>
        <taxon>Craniata</taxon>
        <taxon>Vertebrata</taxon>
        <taxon>Euteleostomi</taxon>
        <taxon>Actinopterygii</taxon>
        <taxon>Neopterygii</taxon>
        <taxon>Teleostei</taxon>
        <taxon>Neoteleostei</taxon>
        <taxon>Acanthomorphata</taxon>
        <taxon>Carangaria</taxon>
        <taxon>Pleuronectiformes</taxon>
        <taxon>Pleuronectoidei</taxon>
        <taxon>Pleuronectidae</taxon>
        <taxon>Pleuronectes</taxon>
    </lineage>
</organism>
<sequence length="122" mass="13000">MGGDAMWGQAGKRLGVTLSCQLVLGANVRVTHRKEKRQEECGVRGSAIVLRQGWISCTRRPLRVSGRAIFTPPDSGSAACGGVGSGPKLRLRRWRLLETGQKERAVSPEGGQRAAAGVGESF</sequence>
<feature type="region of interest" description="Disordered" evidence="1">
    <location>
        <begin position="102"/>
        <end position="122"/>
    </location>
</feature>
<evidence type="ECO:0000256" key="1">
    <source>
        <dbReference type="SAM" id="MobiDB-lite"/>
    </source>
</evidence>
<proteinExistence type="predicted"/>
<accession>A0A9N7UW38</accession>
<keyword evidence="3" id="KW-1185">Reference proteome</keyword>
<evidence type="ECO:0000313" key="2">
    <source>
        <dbReference type="EMBL" id="CAB1437587.1"/>
    </source>
</evidence>
<name>A0A9N7UW38_PLEPL</name>
<comment type="caution">
    <text evidence="2">The sequence shown here is derived from an EMBL/GenBank/DDBJ whole genome shotgun (WGS) entry which is preliminary data.</text>
</comment>
<gene>
    <name evidence="2" type="ORF">PLEPLA_LOCUS25625</name>
</gene>
<dbReference type="AlphaFoldDB" id="A0A9N7UW38"/>